<reference evidence="4" key="1">
    <citation type="submission" date="2017-09" db="EMBL/GenBank/DDBJ databases">
        <title>Depth-based differentiation of microbial function through sediment-hosted aquifers and enrichment of novel symbionts in the deep terrestrial subsurface.</title>
        <authorList>
            <person name="Probst A.J."/>
            <person name="Ladd B."/>
            <person name="Jarett J.K."/>
            <person name="Geller-Mcgrath D.E."/>
            <person name="Sieber C.M.K."/>
            <person name="Emerson J.B."/>
            <person name="Anantharaman K."/>
            <person name="Thomas B.C."/>
            <person name="Malmstrom R."/>
            <person name="Stieglmeier M."/>
            <person name="Klingl A."/>
            <person name="Woyke T."/>
            <person name="Ryan C.M."/>
            <person name="Banfield J.F."/>
        </authorList>
    </citation>
    <scope>NUCLEOTIDE SEQUENCE [LARGE SCALE GENOMIC DNA]</scope>
</reference>
<dbReference type="PANTHER" id="PTHR34978">
    <property type="entry name" value="POSSIBLE SENSOR-TRANSDUCER PROTEIN BLAR"/>
    <property type="match status" value="1"/>
</dbReference>
<dbReference type="InterPro" id="IPR008756">
    <property type="entry name" value="Peptidase_M56"/>
</dbReference>
<organism evidence="3 4">
    <name type="scientific">Candidatus Magasanikbacteria bacterium CG10_big_fil_rev_8_21_14_0_10_38_6</name>
    <dbReference type="NCBI Taxonomy" id="1974647"/>
    <lineage>
        <taxon>Bacteria</taxon>
        <taxon>Candidatus Magasanikiibacteriota</taxon>
    </lineage>
</organism>
<gene>
    <name evidence="3" type="ORF">COU30_03590</name>
</gene>
<dbReference type="Proteomes" id="UP000228528">
    <property type="component" value="Unassembled WGS sequence"/>
</dbReference>
<dbReference type="InterPro" id="IPR052173">
    <property type="entry name" value="Beta-lactam_resp_regulator"/>
</dbReference>
<feature type="transmembrane region" description="Helical" evidence="1">
    <location>
        <begin position="6"/>
        <end position="29"/>
    </location>
</feature>
<dbReference type="EMBL" id="PFBW01000155">
    <property type="protein sequence ID" value="PIR77233.1"/>
    <property type="molecule type" value="Genomic_DNA"/>
</dbReference>
<proteinExistence type="predicted"/>
<comment type="caution">
    <text evidence="3">The sequence shown here is derived from an EMBL/GenBank/DDBJ whole genome shotgun (WGS) entry which is preliminary data.</text>
</comment>
<name>A0A2M6P0I1_9BACT</name>
<dbReference type="Gene3D" id="3.30.2010.10">
    <property type="entry name" value="Metalloproteases ('zincins'), catalytic domain"/>
    <property type="match status" value="1"/>
</dbReference>
<dbReference type="CDD" id="cd07326">
    <property type="entry name" value="M56_BlaR1_MecR1_like"/>
    <property type="match status" value="1"/>
</dbReference>
<dbReference type="PANTHER" id="PTHR34978:SF3">
    <property type="entry name" value="SLR0241 PROTEIN"/>
    <property type="match status" value="1"/>
</dbReference>
<feature type="transmembrane region" description="Helical" evidence="1">
    <location>
        <begin position="158"/>
        <end position="176"/>
    </location>
</feature>
<sequence>MSVSRFFLILVTIITGVCLFLFGVVSIGVQYLTNRWALFFETCAGVTRAMVGYFSYIDHIGMIIALLLVLSGVSYAVCIALVEFVQAACYKKQLQEKRVRIIDHGVSVTTDSDLYAVTIGLWRPDVFVSQGLVDLLPSKALAAVIAHEVHHREARHPLVIFLFCIFHALFFYIPGIRMMRSYVHVRQEVSADKAAIRHTSRISLAEAFLSLYGKPVRSALAAVSSFSSLPERVEYLVSKKEPALLSFFDKRMVLFGGTVFVLLFGFVLFVPRQSAVAFHQDDNNVVSQICEGALQSTIQTLLH</sequence>
<evidence type="ECO:0000259" key="2">
    <source>
        <dbReference type="Pfam" id="PF05569"/>
    </source>
</evidence>
<evidence type="ECO:0000313" key="4">
    <source>
        <dbReference type="Proteomes" id="UP000228528"/>
    </source>
</evidence>
<feature type="domain" description="Peptidase M56" evidence="2">
    <location>
        <begin position="117"/>
        <end position="236"/>
    </location>
</feature>
<feature type="transmembrane region" description="Helical" evidence="1">
    <location>
        <begin position="62"/>
        <end position="90"/>
    </location>
</feature>
<evidence type="ECO:0000256" key="1">
    <source>
        <dbReference type="SAM" id="Phobius"/>
    </source>
</evidence>
<accession>A0A2M6P0I1</accession>
<keyword evidence="1" id="KW-0812">Transmembrane</keyword>
<dbReference type="Pfam" id="PF05569">
    <property type="entry name" value="Peptidase_M56"/>
    <property type="match status" value="1"/>
</dbReference>
<feature type="transmembrane region" description="Helical" evidence="1">
    <location>
        <begin position="252"/>
        <end position="270"/>
    </location>
</feature>
<dbReference type="AlphaFoldDB" id="A0A2M6P0I1"/>
<protein>
    <recommendedName>
        <fullName evidence="2">Peptidase M56 domain-containing protein</fullName>
    </recommendedName>
</protein>
<keyword evidence="1" id="KW-1133">Transmembrane helix</keyword>
<keyword evidence="1" id="KW-0472">Membrane</keyword>
<evidence type="ECO:0000313" key="3">
    <source>
        <dbReference type="EMBL" id="PIR77233.1"/>
    </source>
</evidence>